<keyword evidence="2" id="KW-1185">Reference proteome</keyword>
<dbReference type="InterPro" id="IPR006476">
    <property type="entry name" value="CHP01589_pln"/>
</dbReference>
<evidence type="ECO:0000313" key="2">
    <source>
        <dbReference type="Proteomes" id="UP001152561"/>
    </source>
</evidence>
<dbReference type="Pfam" id="PF09713">
    <property type="entry name" value="A_thal_3526"/>
    <property type="match status" value="1"/>
</dbReference>
<dbReference type="Proteomes" id="UP001152561">
    <property type="component" value="Unassembled WGS sequence"/>
</dbReference>
<evidence type="ECO:0000313" key="1">
    <source>
        <dbReference type="EMBL" id="KAJ8574088.1"/>
    </source>
</evidence>
<dbReference type="Gene3D" id="1.20.120.1750">
    <property type="match status" value="1"/>
</dbReference>
<protein>
    <submittedName>
        <fullName evidence="1">Uncharacterized protein</fullName>
    </submittedName>
</protein>
<accession>A0A9Q1RVX6</accession>
<organism evidence="1 2">
    <name type="scientific">Anisodus acutangulus</name>
    <dbReference type="NCBI Taxonomy" id="402998"/>
    <lineage>
        <taxon>Eukaryota</taxon>
        <taxon>Viridiplantae</taxon>
        <taxon>Streptophyta</taxon>
        <taxon>Embryophyta</taxon>
        <taxon>Tracheophyta</taxon>
        <taxon>Spermatophyta</taxon>
        <taxon>Magnoliopsida</taxon>
        <taxon>eudicotyledons</taxon>
        <taxon>Gunneridae</taxon>
        <taxon>Pentapetalae</taxon>
        <taxon>asterids</taxon>
        <taxon>lamiids</taxon>
        <taxon>Solanales</taxon>
        <taxon>Solanaceae</taxon>
        <taxon>Solanoideae</taxon>
        <taxon>Hyoscyameae</taxon>
        <taxon>Anisodus</taxon>
    </lineage>
</organism>
<reference evidence="2" key="1">
    <citation type="journal article" date="2023" name="Proc. Natl. Acad. Sci. U.S.A.">
        <title>Genomic and structural basis for evolution of tropane alkaloid biosynthesis.</title>
        <authorList>
            <person name="Wanga Y.-J."/>
            <person name="Taina T."/>
            <person name="Yua J.-Y."/>
            <person name="Lia J."/>
            <person name="Xua B."/>
            <person name="Chenc J."/>
            <person name="D'Auriad J.C."/>
            <person name="Huanga J.-P."/>
            <person name="Huanga S.-X."/>
        </authorList>
    </citation>
    <scope>NUCLEOTIDE SEQUENCE [LARGE SCALE GENOMIC DNA]</scope>
    <source>
        <strain evidence="2">cv. KIB-2019</strain>
    </source>
</reference>
<dbReference type="NCBIfam" id="TIGR01589">
    <property type="entry name" value="A_thal_3526"/>
    <property type="match status" value="1"/>
</dbReference>
<dbReference type="PANTHER" id="PTHR31871:SF22">
    <property type="entry name" value="LOB DOMAIN-CONTAINING PROTEIN"/>
    <property type="match status" value="1"/>
</dbReference>
<dbReference type="PANTHER" id="PTHR31871">
    <property type="entry name" value="OS02G0137100 PROTEIN"/>
    <property type="match status" value="1"/>
</dbReference>
<dbReference type="AlphaFoldDB" id="A0A9Q1RVX6"/>
<dbReference type="EMBL" id="JAJAGQ010000001">
    <property type="protein sequence ID" value="KAJ8574088.1"/>
    <property type="molecule type" value="Genomic_DNA"/>
</dbReference>
<name>A0A9Q1RVX6_9SOLA</name>
<comment type="caution">
    <text evidence="1">The sequence shown here is derived from an EMBL/GenBank/DDBJ whole genome shotgun (WGS) entry which is preliminary data.</text>
</comment>
<gene>
    <name evidence="1" type="ORF">K7X08_025893</name>
</gene>
<proteinExistence type="predicted"/>
<sequence>MRDEGLKEFSELHSLPETEFEFIIEAWKQIVECRRVLKWTYAYRFYLPKDQEEAKTCFFEYLQGEAEVGLERLHHCAEKELMDHLGSTNEVDYTQQVSYNNFASFRSKLIGLTKVTGNYFDKLVMALENGLKDVNNSIEFTRKKGSTSWIISSLIAIVPSVGASKMSSGDGRKVSCEDLQMVQNRIEQCLQQYMSRKEVVNTLFIQDNIEPRFTELVWQKLEEENQEFFQAYYLKLMVKEQIIEFNRLLAEQVKMTQQVPSAIASLPMSNGCNISPMHQNSTCGAAENVGTAARPNGMHDSVYADRPNAFSNSSSSVLSCMQIAIDIPSQSRKIDVPPSMFLGQPSNMGIRQSMDGRIIKTEPVYGGNSPFAFGPHGNYLESRSAMGDASVSSFSSVESNTQPLNEPLLDADTNSFGFLGEISQNFGFSDLTADFTNSSDILESYSRTPFLATDTGNLLDSNGGIERLTNASENLRYTNFTPD</sequence>
<dbReference type="OrthoDB" id="1620396at2759"/>